<evidence type="ECO:0000313" key="1">
    <source>
        <dbReference type="EMBL" id="EXJ09748.1"/>
    </source>
</evidence>
<keyword evidence="2" id="KW-1185">Reference proteome</keyword>
<dbReference type="AlphaFoldDB" id="W9UR98"/>
<protein>
    <submittedName>
        <fullName evidence="1">Uncharacterized protein</fullName>
    </submittedName>
</protein>
<gene>
    <name evidence="1" type="ORF">D791_03243</name>
</gene>
<dbReference type="EMBL" id="AONB01000020">
    <property type="protein sequence ID" value="EXJ09748.1"/>
    <property type="molecule type" value="Genomic_DNA"/>
</dbReference>
<reference evidence="1 2" key="2">
    <citation type="journal article" date="2015" name="Syst. Appl. Microbiol.">
        <title>Nitrincola nitratireducens sp. nov. isolated from a haloalkaline crater lake.</title>
        <authorList>
            <person name="Singh A."/>
            <person name="Vaidya B."/>
            <person name="Tanuku N.R."/>
            <person name="Pinnaka A.K."/>
        </authorList>
    </citation>
    <scope>NUCLEOTIDE SEQUENCE [LARGE SCALE GENOMIC DNA]</scope>
    <source>
        <strain evidence="1 2">AK23</strain>
    </source>
</reference>
<sequence length="55" mass="6311">MKLINYRAGIVPKSENSKIIFYYLYNSTSYGDLVFRIHTLSILQSNQSDSLGHLT</sequence>
<dbReference type="STRING" id="1229521.D791_03243"/>
<evidence type="ECO:0000313" key="2">
    <source>
        <dbReference type="Proteomes" id="UP000019464"/>
    </source>
</evidence>
<proteinExistence type="predicted"/>
<accession>W9UR98</accession>
<name>W9UR98_9GAMM</name>
<organism evidence="1 2">
    <name type="scientific">Nitrincola nitratireducens</name>
    <dbReference type="NCBI Taxonomy" id="1229521"/>
    <lineage>
        <taxon>Bacteria</taxon>
        <taxon>Pseudomonadati</taxon>
        <taxon>Pseudomonadota</taxon>
        <taxon>Gammaproteobacteria</taxon>
        <taxon>Oceanospirillales</taxon>
        <taxon>Oceanospirillaceae</taxon>
        <taxon>Nitrincola</taxon>
    </lineage>
</organism>
<reference evidence="2" key="1">
    <citation type="submission" date="2012-11" db="EMBL/GenBank/DDBJ databases">
        <authorList>
            <person name="Singh A."/>
            <person name="Pinnaka A.K."/>
            <person name="Vaidya B."/>
        </authorList>
    </citation>
    <scope>NUCLEOTIDE SEQUENCE [LARGE SCALE GENOMIC DNA]</scope>
    <source>
        <strain evidence="2">AK23</strain>
    </source>
</reference>
<dbReference type="Proteomes" id="UP000019464">
    <property type="component" value="Unassembled WGS sequence"/>
</dbReference>
<comment type="caution">
    <text evidence="1">The sequence shown here is derived from an EMBL/GenBank/DDBJ whole genome shotgun (WGS) entry which is preliminary data.</text>
</comment>